<dbReference type="PROSITE" id="PS51208">
    <property type="entry name" value="AUTOTRANSPORTER"/>
    <property type="match status" value="1"/>
</dbReference>
<dbReference type="InterPro" id="IPR005546">
    <property type="entry name" value="Autotransporte_beta"/>
</dbReference>
<protein>
    <submittedName>
        <fullName evidence="4">Outer membrane autotransporter barrel domain protein</fullName>
    </submittedName>
</protein>
<feature type="signal peptide" evidence="2">
    <location>
        <begin position="1"/>
        <end position="34"/>
    </location>
</feature>
<dbReference type="InterPro" id="IPR006315">
    <property type="entry name" value="OM_autotransptr_brl_dom"/>
</dbReference>
<feature type="region of interest" description="Disordered" evidence="1">
    <location>
        <begin position="462"/>
        <end position="493"/>
    </location>
</feature>
<gene>
    <name evidence="4" type="ordered locus">Hden_0405</name>
</gene>
<feature type="region of interest" description="Disordered" evidence="1">
    <location>
        <begin position="388"/>
        <end position="408"/>
    </location>
</feature>
<dbReference type="RefSeq" id="WP_013214446.1">
    <property type="nucleotide sequence ID" value="NC_014313.1"/>
</dbReference>
<dbReference type="GO" id="GO:0019867">
    <property type="term" value="C:outer membrane"/>
    <property type="evidence" value="ECO:0007669"/>
    <property type="project" value="InterPro"/>
</dbReference>
<evidence type="ECO:0000313" key="4">
    <source>
        <dbReference type="EMBL" id="ADJ22227.1"/>
    </source>
</evidence>
<dbReference type="AlphaFoldDB" id="D8JRJ8"/>
<feature type="compositionally biased region" description="Acidic residues" evidence="1">
    <location>
        <begin position="395"/>
        <end position="408"/>
    </location>
</feature>
<name>D8JRJ8_HYPDA</name>
<keyword evidence="2" id="KW-0732">Signal</keyword>
<accession>D8JRJ8</accession>
<dbReference type="SUPFAM" id="SSF103515">
    <property type="entry name" value="Autotransporter"/>
    <property type="match status" value="1"/>
</dbReference>
<dbReference type="EMBL" id="CP002083">
    <property type="protein sequence ID" value="ADJ22227.1"/>
    <property type="molecule type" value="Genomic_DNA"/>
</dbReference>
<reference evidence="5" key="1">
    <citation type="journal article" date="2011" name="J. Bacteriol.">
        <title>Genome sequences of eight morphologically diverse alphaproteobacteria.</title>
        <authorList>
            <consortium name="US DOE Joint Genome Institute"/>
            <person name="Brown P.J."/>
            <person name="Kysela D.T."/>
            <person name="Buechlein A."/>
            <person name="Hemmerich C."/>
            <person name="Brun Y.V."/>
        </authorList>
    </citation>
    <scope>NUCLEOTIDE SEQUENCE [LARGE SCALE GENOMIC DNA]</scope>
    <source>
        <strain evidence="5">ATCC 51888 / DSM 1869 / NCIB 11706 / TK 0415</strain>
    </source>
</reference>
<dbReference type="STRING" id="582899.Hden_0405"/>
<feature type="domain" description="Autotransporter" evidence="3">
    <location>
        <begin position="697"/>
        <end position="973"/>
    </location>
</feature>
<dbReference type="Proteomes" id="UP000002033">
    <property type="component" value="Chromosome"/>
</dbReference>
<dbReference type="InterPro" id="IPR036709">
    <property type="entry name" value="Autotransporte_beta_dom_sf"/>
</dbReference>
<dbReference type="NCBIfam" id="TIGR01414">
    <property type="entry name" value="autotrans_barl"/>
    <property type="match status" value="1"/>
</dbReference>
<keyword evidence="5" id="KW-1185">Reference proteome</keyword>
<evidence type="ECO:0000259" key="3">
    <source>
        <dbReference type="PROSITE" id="PS51208"/>
    </source>
</evidence>
<evidence type="ECO:0000313" key="5">
    <source>
        <dbReference type="Proteomes" id="UP000002033"/>
    </source>
</evidence>
<organism evidence="4 5">
    <name type="scientific">Hyphomicrobium denitrificans (strain ATCC 51888 / DSM 1869 / NCIMB 11706 / TK 0415)</name>
    <dbReference type="NCBI Taxonomy" id="582899"/>
    <lineage>
        <taxon>Bacteria</taxon>
        <taxon>Pseudomonadati</taxon>
        <taxon>Pseudomonadota</taxon>
        <taxon>Alphaproteobacteria</taxon>
        <taxon>Hyphomicrobiales</taxon>
        <taxon>Hyphomicrobiaceae</taxon>
        <taxon>Hyphomicrobium</taxon>
    </lineage>
</organism>
<dbReference type="HOGENOM" id="CLU_313267_0_0_5"/>
<feature type="chain" id="PRO_5003116257" evidence="2">
    <location>
        <begin position="35"/>
        <end position="973"/>
    </location>
</feature>
<dbReference type="Pfam" id="PF03797">
    <property type="entry name" value="Autotransporter"/>
    <property type="match status" value="1"/>
</dbReference>
<sequence length="973" mass="101247" precursor="true">MPKHVQKSSLRRRHIALATLTATLTMGLSHQAMAACVASSTTGTVVDCSDTSELPTSAFPTVSISDFGSTVTNQVGVRLTTNGTNFENETTIESKITDVAGPPNRYFFNVYGVATTDIDDSNWTINNKGEIHAESAGLGNLAGVAVIGDAGEARVTNAGEISIKRGDFDITTNSATQLRGQVDGQDIYWFAASSRNNPPNPASSGYAASIWIQEEENEAAFIENKDGGKILAEGKLTAGIFSRGIFLSVENEEGGLISVDGAGATAIAAHNGSDASGNTAIIGNTSVINEGEIKATGEGSAAIQISDVNGLFLMASRIDEGTGAGYDPLAITGQAGRRDSTIINSGSINGDMYLGAGNHVLVNTGDIEGNLTVDQRRNFTYATGATQVYRGGEGPADEDDGDGDDGDESISRVFSSMSDFLAALPDHYFEFNNAKPFDGDVTIHTNVTTGDSKIVLMPHITGPGSDSTNDNPSKNSGYIDGTLSIGKDGTTPNGQGITVSTIATTTTLKPVIDSTVRNNETFLVASHLYGTEVPTDIDNSNSVLVKWSAYQVGTGIDGAVQSGDALAVKASVKDASEIEGISKSGAAAINALIAAGSDDSAELGELGAAVQSLTDEDDVAKAGKQLSPETNFATQQAAITLNNAIGQHIDTRLNSVGATGASQGYTNAPYGLGMKPQQTDPNRSNLGGSLKDDPDFIAPRSAALWGQAFGAGMNQNERQNVDAYDARIYGLMVGYDNWISPGVRVGIAGGYANTRIDGDGDTTKNSTDIDSYLVEAYGAIKGSGWYATGRTGFTWHDYDTVRAMTEPLDDVAKGSHNGDQFNASIEIGAPMSHSGTIITPVASLTYSRLHQDGYSETSDGAMALAVGSQNNDSFVSGLGVKALVPIANDTLIEGRALWLHEFADNAQIVTASFAAGGGTFTAAGPNVGRDSADLGIGIIADIGFNSTFQINYDANVREDFLAHVGSARVDVHF</sequence>
<evidence type="ECO:0000256" key="1">
    <source>
        <dbReference type="SAM" id="MobiDB-lite"/>
    </source>
</evidence>
<feature type="compositionally biased region" description="Polar residues" evidence="1">
    <location>
        <begin position="464"/>
        <end position="476"/>
    </location>
</feature>
<evidence type="ECO:0000256" key="2">
    <source>
        <dbReference type="SAM" id="SignalP"/>
    </source>
</evidence>
<dbReference type="eggNOG" id="COG4625">
    <property type="taxonomic scope" value="Bacteria"/>
</dbReference>
<proteinExistence type="predicted"/>
<dbReference type="SMART" id="SM00869">
    <property type="entry name" value="Autotransporter"/>
    <property type="match status" value="1"/>
</dbReference>
<dbReference type="Gene3D" id="2.40.128.130">
    <property type="entry name" value="Autotransporter beta-domain"/>
    <property type="match status" value="1"/>
</dbReference>
<dbReference type="KEGG" id="hdn:Hden_0405"/>